<dbReference type="Proteomes" id="UP000196205">
    <property type="component" value="Chromosome"/>
</dbReference>
<dbReference type="AlphaFoldDB" id="A0A1Y0XZR0"/>
<evidence type="ECO:0000313" key="1">
    <source>
        <dbReference type="EMBL" id="ARW48420.1"/>
    </source>
</evidence>
<accession>A0A1Y0XZR0</accession>
<evidence type="ECO:0000313" key="2">
    <source>
        <dbReference type="Proteomes" id="UP000196205"/>
    </source>
</evidence>
<protein>
    <submittedName>
        <fullName evidence="1">Uncharacterized protein</fullName>
    </submittedName>
</protein>
<dbReference type="GO" id="GO:0016757">
    <property type="term" value="F:glycosyltransferase activity"/>
    <property type="evidence" value="ECO:0007669"/>
    <property type="project" value="InterPro"/>
</dbReference>
<sequence>MLKPRIFGDTQMETSYILSDHGMVLSYEEGKIIQKPLKNILDFEDLVIIKNVGFGSYSIQIKNEEIFSFNSHLTHHNKAVDDHFIKFEYLDNKVVFFKINDNYLSSFPDSSMNTLPEAITWERFRILSEQELKRIIYLSQNSLLIDEKLYSFSSASTEVMNFGDMRIEFNDLFSDINKNITEFTFFIDNFPFFAKIINPLFVYVIFGNGDILSQFKMSIKSLVDVGKYKGDVLIVTDHEEEVQELCKDYNLRNVIIIQATATDRLDFVGIRVRMLASDIVKSYSPIFYIDADVLIVKDINPTLVKSSKFEKISAQLEDYLYFNNKIKHNISVGSTLFNECPFEINDVNGFNGGVLFVPSGEKFQDIFKIAYIMMVKYTHRNGRESIPFYEQSILNYILYKSNNFSPEPVSSITELSCEEVKKDAVFIHYFPAGGERTTHMKNDIKELGLC</sequence>
<proteinExistence type="predicted"/>
<dbReference type="Gene3D" id="3.90.550.10">
    <property type="entry name" value="Spore Coat Polysaccharide Biosynthesis Protein SpsA, Chain A"/>
    <property type="match status" value="1"/>
</dbReference>
<name>A0A1Y0XZR0_ACEPA</name>
<dbReference type="EMBL" id="CP021509">
    <property type="protein sequence ID" value="ARW48420.1"/>
    <property type="molecule type" value="Genomic_DNA"/>
</dbReference>
<gene>
    <name evidence="1" type="ORF">S1001342_02107</name>
</gene>
<dbReference type="SUPFAM" id="SSF53448">
    <property type="entry name" value="Nucleotide-diphospho-sugar transferases"/>
    <property type="match status" value="1"/>
</dbReference>
<dbReference type="Pfam" id="PF01501">
    <property type="entry name" value="Glyco_transf_8"/>
    <property type="match status" value="1"/>
</dbReference>
<organism evidence="1 2">
    <name type="scientific">Acetobacter pasteurianus subsp. pasteurianus</name>
    <dbReference type="NCBI Taxonomy" id="481145"/>
    <lineage>
        <taxon>Bacteria</taxon>
        <taxon>Pseudomonadati</taxon>
        <taxon>Pseudomonadota</taxon>
        <taxon>Alphaproteobacteria</taxon>
        <taxon>Acetobacterales</taxon>
        <taxon>Acetobacteraceae</taxon>
        <taxon>Acetobacter</taxon>
    </lineage>
</organism>
<reference evidence="1 2" key="1">
    <citation type="submission" date="2017-05" db="EMBL/GenBank/DDBJ databases">
        <title>Genome sequence of Acetobacter pasteurianus subsp. pasteurianus strain SRCM101342.</title>
        <authorList>
            <person name="Cho S.H."/>
        </authorList>
    </citation>
    <scope>NUCLEOTIDE SEQUENCE [LARGE SCALE GENOMIC DNA]</scope>
    <source>
        <strain evidence="1 2">SRCM101342</strain>
    </source>
</reference>
<dbReference type="InterPro" id="IPR029044">
    <property type="entry name" value="Nucleotide-diphossugar_trans"/>
</dbReference>
<dbReference type="InterPro" id="IPR002495">
    <property type="entry name" value="Glyco_trans_8"/>
</dbReference>